<feature type="transmembrane region" description="Helical" evidence="5">
    <location>
        <begin position="66"/>
        <end position="89"/>
    </location>
</feature>
<sequence length="329" mass="38404">MKKALLVLSFFFSLIGILSTFFLVFFKIEYLNDFTGIILSLKPHYFSGLNTYLETERRSDNSTSGIILPLLNLFFYLTLLSGSIIYYISKYKETRLLSFNYSIAIINGLVGLSFFALVDTNKTSPYLLYKVVGIVITIIIIFISYYIIKKPLNETISATEITDDITLENSSNYKRFLNLIIDTILILSITYGYFEFSERSTTLTTFYEKLHTAFGTEFSILLYIYIIKFIYYLVYESLFKSTPAKFLTGCYITDENGNQPDFSMILKRTLCRFIPFESFSFLMGKNLHDDYSDTYVVNKKTDAHIEKRYLLVLGISFCIMLIYYYFNRY</sequence>
<feature type="transmembrane region" description="Helical" evidence="5">
    <location>
        <begin position="127"/>
        <end position="148"/>
    </location>
</feature>
<evidence type="ECO:0000313" key="8">
    <source>
        <dbReference type="Proteomes" id="UP001501367"/>
    </source>
</evidence>
<dbReference type="InterPro" id="IPR010432">
    <property type="entry name" value="RDD"/>
</dbReference>
<keyword evidence="8" id="KW-1185">Reference proteome</keyword>
<feature type="transmembrane region" description="Helical" evidence="5">
    <location>
        <begin position="96"/>
        <end position="115"/>
    </location>
</feature>
<keyword evidence="4 5" id="KW-0472">Membrane</keyword>
<evidence type="ECO:0000256" key="5">
    <source>
        <dbReference type="SAM" id="Phobius"/>
    </source>
</evidence>
<name>A0ABP7FMI0_9FLAO</name>
<gene>
    <name evidence="7" type="ORF">GCM10022422_29620</name>
</gene>
<feature type="domain" description="RDD" evidence="6">
    <location>
        <begin position="174"/>
        <end position="321"/>
    </location>
</feature>
<dbReference type="EMBL" id="BAABDT010000005">
    <property type="protein sequence ID" value="GAA3743643.1"/>
    <property type="molecule type" value="Genomic_DNA"/>
</dbReference>
<proteinExistence type="predicted"/>
<keyword evidence="3 5" id="KW-1133">Transmembrane helix</keyword>
<evidence type="ECO:0000256" key="2">
    <source>
        <dbReference type="ARBA" id="ARBA00022692"/>
    </source>
</evidence>
<comment type="caution">
    <text evidence="7">The sequence shown here is derived from an EMBL/GenBank/DDBJ whole genome shotgun (WGS) entry which is preliminary data.</text>
</comment>
<protein>
    <recommendedName>
        <fullName evidence="6">RDD domain-containing protein</fullName>
    </recommendedName>
</protein>
<dbReference type="RefSeq" id="WP_198856079.1">
    <property type="nucleotide sequence ID" value="NZ_BAABDT010000005.1"/>
</dbReference>
<evidence type="ECO:0000256" key="4">
    <source>
        <dbReference type="ARBA" id="ARBA00023136"/>
    </source>
</evidence>
<feature type="transmembrane region" description="Helical" evidence="5">
    <location>
        <begin position="5"/>
        <end position="26"/>
    </location>
</feature>
<feature type="transmembrane region" description="Helical" evidence="5">
    <location>
        <begin position="214"/>
        <end position="235"/>
    </location>
</feature>
<evidence type="ECO:0000313" key="7">
    <source>
        <dbReference type="EMBL" id="GAA3743643.1"/>
    </source>
</evidence>
<keyword evidence="2 5" id="KW-0812">Transmembrane</keyword>
<accession>A0ABP7FMI0</accession>
<evidence type="ECO:0000256" key="3">
    <source>
        <dbReference type="ARBA" id="ARBA00022989"/>
    </source>
</evidence>
<dbReference type="Pfam" id="PF06271">
    <property type="entry name" value="RDD"/>
    <property type="match status" value="1"/>
</dbReference>
<dbReference type="Proteomes" id="UP001501367">
    <property type="component" value="Unassembled WGS sequence"/>
</dbReference>
<organism evidence="7 8">
    <name type="scientific">Flavobacterium ginsengisoli</name>
    <dbReference type="NCBI Taxonomy" id="871694"/>
    <lineage>
        <taxon>Bacteria</taxon>
        <taxon>Pseudomonadati</taxon>
        <taxon>Bacteroidota</taxon>
        <taxon>Flavobacteriia</taxon>
        <taxon>Flavobacteriales</taxon>
        <taxon>Flavobacteriaceae</taxon>
        <taxon>Flavobacterium</taxon>
    </lineage>
</organism>
<comment type="subcellular location">
    <subcellularLocation>
        <location evidence="1">Membrane</location>
        <topology evidence="1">Multi-pass membrane protein</topology>
    </subcellularLocation>
</comment>
<feature type="transmembrane region" description="Helical" evidence="5">
    <location>
        <begin position="309"/>
        <end position="326"/>
    </location>
</feature>
<reference evidence="8" key="1">
    <citation type="journal article" date="2019" name="Int. J. Syst. Evol. Microbiol.">
        <title>The Global Catalogue of Microorganisms (GCM) 10K type strain sequencing project: providing services to taxonomists for standard genome sequencing and annotation.</title>
        <authorList>
            <consortium name="The Broad Institute Genomics Platform"/>
            <consortium name="The Broad Institute Genome Sequencing Center for Infectious Disease"/>
            <person name="Wu L."/>
            <person name="Ma J."/>
        </authorList>
    </citation>
    <scope>NUCLEOTIDE SEQUENCE [LARGE SCALE GENOMIC DNA]</scope>
    <source>
        <strain evidence="8">JCM 17336</strain>
    </source>
</reference>
<evidence type="ECO:0000256" key="1">
    <source>
        <dbReference type="ARBA" id="ARBA00004141"/>
    </source>
</evidence>
<evidence type="ECO:0000259" key="6">
    <source>
        <dbReference type="Pfam" id="PF06271"/>
    </source>
</evidence>
<feature type="transmembrane region" description="Helical" evidence="5">
    <location>
        <begin position="176"/>
        <end position="194"/>
    </location>
</feature>